<keyword evidence="3" id="KW-1185">Reference proteome</keyword>
<sequence>MTELSEEAGNALRSALSAEHAAVWVYGLASAFAGEPRVRSAIDDAMEQHQRLRDTAERTLRDAAQTPVAAQPAYSVGEPVSGQEAAIGMLVTAENDCEIGWRSVLENTEDPALRGIALDGLTTSAVRATRWRLTIGRQPAALPFPGQP</sequence>
<dbReference type="InterPro" id="IPR029447">
    <property type="entry name" value="DUF4439"/>
</dbReference>
<reference evidence="2" key="1">
    <citation type="submission" date="2017-12" db="EMBL/GenBank/DDBJ databases">
        <title>Sequencing the genomes of 1000 Actinobacteria strains.</title>
        <authorList>
            <person name="Klenk H.-P."/>
        </authorList>
    </citation>
    <scope>NUCLEOTIDE SEQUENCE [LARGE SCALE GENOMIC DNA]</scope>
    <source>
        <strain evidence="2">DSM 44228</strain>
    </source>
</reference>
<dbReference type="STRING" id="994479.GCA_000194155_00500"/>
<evidence type="ECO:0000313" key="3">
    <source>
        <dbReference type="Proteomes" id="UP000233786"/>
    </source>
</evidence>
<dbReference type="CDD" id="cd00657">
    <property type="entry name" value="Ferritin_like"/>
    <property type="match status" value="1"/>
</dbReference>
<evidence type="ECO:0000259" key="1">
    <source>
        <dbReference type="Pfam" id="PF14530"/>
    </source>
</evidence>
<dbReference type="SUPFAM" id="SSF47240">
    <property type="entry name" value="Ferritin-like"/>
    <property type="match status" value="1"/>
</dbReference>
<accession>A0A2N3Y989</accession>
<evidence type="ECO:0000313" key="2">
    <source>
        <dbReference type="EMBL" id="PKW19492.1"/>
    </source>
</evidence>
<feature type="domain" description="DUF4439" evidence="1">
    <location>
        <begin position="11"/>
        <end position="147"/>
    </location>
</feature>
<dbReference type="InterPro" id="IPR012347">
    <property type="entry name" value="Ferritin-like"/>
</dbReference>
<organism evidence="2 3">
    <name type="scientific">Saccharopolyspora spinosa</name>
    <dbReference type="NCBI Taxonomy" id="60894"/>
    <lineage>
        <taxon>Bacteria</taxon>
        <taxon>Bacillati</taxon>
        <taxon>Actinomycetota</taxon>
        <taxon>Actinomycetes</taxon>
        <taxon>Pseudonocardiales</taxon>
        <taxon>Pseudonocardiaceae</taxon>
        <taxon>Saccharopolyspora</taxon>
    </lineage>
</organism>
<dbReference type="EMBL" id="PJNB01000001">
    <property type="protein sequence ID" value="PKW19492.1"/>
    <property type="molecule type" value="Genomic_DNA"/>
</dbReference>
<dbReference type="Proteomes" id="UP000233786">
    <property type="component" value="Unassembled WGS sequence"/>
</dbReference>
<dbReference type="InterPro" id="IPR009078">
    <property type="entry name" value="Ferritin-like_SF"/>
</dbReference>
<comment type="caution">
    <text evidence="2">The sequence shown here is derived from an EMBL/GenBank/DDBJ whole genome shotgun (WGS) entry which is preliminary data.</text>
</comment>
<dbReference type="Gene3D" id="1.20.1260.10">
    <property type="match status" value="1"/>
</dbReference>
<dbReference type="Pfam" id="PF14530">
    <property type="entry name" value="DUF4439"/>
    <property type="match status" value="1"/>
</dbReference>
<gene>
    <name evidence="2" type="ORF">A8926_7662</name>
</gene>
<dbReference type="RefSeq" id="WP_010306292.1">
    <property type="nucleotide sequence ID" value="NZ_CP061007.1"/>
</dbReference>
<dbReference type="AlphaFoldDB" id="A0A2N3Y989"/>
<protein>
    <submittedName>
        <fullName evidence="2">Uncharacterized protein DUF4439</fullName>
    </submittedName>
</protein>
<dbReference type="OrthoDB" id="5192349at2"/>
<name>A0A2N3Y989_SACSN</name>
<proteinExistence type="predicted"/>